<feature type="domain" description="Ribbon-helix-helix protein CopG" evidence="1">
    <location>
        <begin position="97"/>
        <end position="133"/>
    </location>
</feature>
<keyword evidence="3" id="KW-1185">Reference proteome</keyword>
<reference evidence="2 3" key="1">
    <citation type="journal article" date="2014" name="Genome Announc.">
        <title>Draft Genome Sequence of Geobacillus thermopakistaniensis Strain MAS1.</title>
        <authorList>
            <person name="Siddiqui M.A."/>
            <person name="Rashid N."/>
            <person name="Ayyampalayam S."/>
            <person name="Whitman W.B."/>
        </authorList>
    </citation>
    <scope>NUCLEOTIDE SEQUENCE [LARGE SCALE GENOMIC DNA]</scope>
    <source>
        <strain evidence="2 3">MAS1</strain>
    </source>
</reference>
<proteinExistence type="predicted"/>
<evidence type="ECO:0000313" key="3">
    <source>
        <dbReference type="Proteomes" id="UP000018339"/>
    </source>
</evidence>
<dbReference type="Proteomes" id="UP000018339">
    <property type="component" value="Unassembled WGS sequence"/>
</dbReference>
<comment type="caution">
    <text evidence="2">The sequence shown here is derived from an EMBL/GenBank/DDBJ whole genome shotgun (WGS) entry which is preliminary data.</text>
</comment>
<evidence type="ECO:0000313" key="2">
    <source>
        <dbReference type="EMBL" id="ESU70627.1"/>
    </source>
</evidence>
<evidence type="ECO:0000259" key="1">
    <source>
        <dbReference type="Pfam" id="PF01402"/>
    </source>
</evidence>
<dbReference type="Pfam" id="PF01402">
    <property type="entry name" value="RHH_1"/>
    <property type="match status" value="1"/>
</dbReference>
<sequence length="138" mass="17091">MMAMMEGRCYERHDFQVLVLQEFGKRRPRSPEETKRLQEEYLRLLEEIPRMWEEFVEKHKNIYERFGYLDVVVHDDLRVERKKLQRGRPKEEKSKSHRITVRLDDELYELLQKYCRTKNASESEAVRQLISELKWKRF</sequence>
<dbReference type="GO" id="GO:0006355">
    <property type="term" value="P:regulation of DNA-templated transcription"/>
    <property type="evidence" value="ECO:0007669"/>
    <property type="project" value="InterPro"/>
</dbReference>
<organism evidence="2 3">
    <name type="scientific">Geobacillus thermopakistaniensis (strain MAS1)</name>
    <dbReference type="NCBI Taxonomy" id="1408282"/>
    <lineage>
        <taxon>Bacteria</taxon>
        <taxon>Bacillati</taxon>
        <taxon>Bacillota</taxon>
        <taxon>Bacilli</taxon>
        <taxon>Bacillales</taxon>
        <taxon>Anoxybacillaceae</taxon>
        <taxon>Geobacillus</taxon>
    </lineage>
</organism>
<protein>
    <submittedName>
        <fullName evidence="2">CopG family transcriptional regulator</fullName>
    </submittedName>
</protein>
<gene>
    <name evidence="2" type="ORF">T260_17975</name>
</gene>
<accession>A0A7U9J845</accession>
<name>A0A7U9J845_GEOTM</name>
<dbReference type="AlphaFoldDB" id="A0A7U9J845"/>
<dbReference type="EMBL" id="AYSF01000109">
    <property type="protein sequence ID" value="ESU70627.1"/>
    <property type="molecule type" value="Genomic_DNA"/>
</dbReference>
<dbReference type="InterPro" id="IPR002145">
    <property type="entry name" value="CopG"/>
</dbReference>